<evidence type="ECO:0000256" key="4">
    <source>
        <dbReference type="ARBA" id="ARBA00023204"/>
    </source>
</evidence>
<organism evidence="6 7">
    <name type="scientific">Limnoraphis robusta CCNP1315</name>
    <dbReference type="NCBI Taxonomy" id="3110306"/>
    <lineage>
        <taxon>Bacteria</taxon>
        <taxon>Bacillati</taxon>
        <taxon>Cyanobacteriota</taxon>
        <taxon>Cyanophyceae</taxon>
        <taxon>Oscillatoriophycideae</taxon>
        <taxon>Oscillatoriales</taxon>
        <taxon>Sirenicapillariaceae</taxon>
        <taxon>Limnoraphis</taxon>
    </lineage>
</organism>
<dbReference type="InterPro" id="IPR003180">
    <property type="entry name" value="MPG"/>
</dbReference>
<evidence type="ECO:0000313" key="7">
    <source>
        <dbReference type="Proteomes" id="UP001301728"/>
    </source>
</evidence>
<dbReference type="SUPFAM" id="SSF50486">
    <property type="entry name" value="FMT C-terminal domain-like"/>
    <property type="match status" value="1"/>
</dbReference>
<evidence type="ECO:0000313" key="6">
    <source>
        <dbReference type="EMBL" id="MEA5523354.1"/>
    </source>
</evidence>
<keyword evidence="7" id="KW-1185">Reference proteome</keyword>
<evidence type="ECO:0000256" key="1">
    <source>
        <dbReference type="ARBA" id="ARBA00009232"/>
    </source>
</evidence>
<dbReference type="NCBIfam" id="TIGR00567">
    <property type="entry name" value="3mg"/>
    <property type="match status" value="1"/>
</dbReference>
<protein>
    <recommendedName>
        <fullName evidence="5">Putative 3-methyladenine DNA glycosylase</fullName>
        <ecNumber evidence="5">3.2.2.-</ecNumber>
    </recommendedName>
</protein>
<dbReference type="Proteomes" id="UP001301728">
    <property type="component" value="Unassembled WGS sequence"/>
</dbReference>
<dbReference type="EC" id="3.2.2.-" evidence="5"/>
<dbReference type="PANTHER" id="PTHR10429:SF0">
    <property type="entry name" value="DNA-3-METHYLADENINE GLYCOSYLASE"/>
    <property type="match status" value="1"/>
</dbReference>
<proteinExistence type="inferred from homology"/>
<evidence type="ECO:0000256" key="3">
    <source>
        <dbReference type="ARBA" id="ARBA00022801"/>
    </source>
</evidence>
<dbReference type="InterPro" id="IPR036995">
    <property type="entry name" value="MPG_sf"/>
</dbReference>
<name>A0ABU5U851_9CYAN</name>
<dbReference type="PANTHER" id="PTHR10429">
    <property type="entry name" value="DNA-3-METHYLADENINE GLYCOSYLASE"/>
    <property type="match status" value="1"/>
</dbReference>
<dbReference type="HAMAP" id="MF_00527">
    <property type="entry name" value="3MGH"/>
    <property type="match status" value="1"/>
</dbReference>
<evidence type="ECO:0000256" key="2">
    <source>
        <dbReference type="ARBA" id="ARBA00022763"/>
    </source>
</evidence>
<keyword evidence="4 5" id="KW-0234">DNA repair</keyword>
<keyword evidence="2 5" id="KW-0227">DNA damage</keyword>
<sequence length="227" mass="25266">MTKPPVINTIFNEIVDATWLSRPSPTIALELLGCTLVRQLPNGEQIRGMIVETEAYMAGDPACHAYSKPTPRNAVMFGPAGMSYVYLIYGMYHCFNVVTDVEGVASAVLIRALELSVFPDSLPQNLSLGSKSDRHIKKPLKKDQLARLAAGPGKLCRVLQIDRTLTDLPLHFNQPLWLEHRTPTFQQAVNSGKIEFVQTTRIGITKGTDLPWRWYIADCPAVSRLSF</sequence>
<reference evidence="6 7" key="1">
    <citation type="submission" date="2023-12" db="EMBL/GenBank/DDBJ databases">
        <title>Baltic Sea Cyanobacteria.</title>
        <authorList>
            <person name="Delbaje E."/>
            <person name="Fewer D.P."/>
            <person name="Shishido T.K."/>
        </authorList>
    </citation>
    <scope>NUCLEOTIDE SEQUENCE [LARGE SCALE GENOMIC DNA]</scope>
    <source>
        <strain evidence="6 7">CCNP 1315</strain>
    </source>
</reference>
<dbReference type="EMBL" id="JAYGHT010000223">
    <property type="protein sequence ID" value="MEA5523354.1"/>
    <property type="molecule type" value="Genomic_DNA"/>
</dbReference>
<comment type="caution">
    <text evidence="6">The sequence shown here is derived from an EMBL/GenBank/DDBJ whole genome shotgun (WGS) entry which is preliminary data.</text>
</comment>
<accession>A0ABU5U851</accession>
<gene>
    <name evidence="6" type="ORF">VB854_30935</name>
</gene>
<dbReference type="CDD" id="cd00540">
    <property type="entry name" value="AAG"/>
    <property type="match status" value="1"/>
</dbReference>
<dbReference type="InterPro" id="IPR011034">
    <property type="entry name" value="Formyl_transferase-like_C_sf"/>
</dbReference>
<keyword evidence="3 5" id="KW-0378">Hydrolase</keyword>
<comment type="similarity">
    <text evidence="1 5">Belongs to the DNA glycosylase MPG family.</text>
</comment>
<dbReference type="Pfam" id="PF02245">
    <property type="entry name" value="Pur_DNA_glyco"/>
    <property type="match status" value="1"/>
</dbReference>
<evidence type="ECO:0000256" key="5">
    <source>
        <dbReference type="HAMAP-Rule" id="MF_00527"/>
    </source>
</evidence>
<dbReference type="Gene3D" id="3.10.300.10">
    <property type="entry name" value="Methylpurine-DNA glycosylase (MPG)"/>
    <property type="match status" value="1"/>
</dbReference>
<dbReference type="RefSeq" id="WP_323220739.1">
    <property type="nucleotide sequence ID" value="NZ_JAYGHT010000223.1"/>
</dbReference>